<dbReference type="SUPFAM" id="SSF55718">
    <property type="entry name" value="SCP-like"/>
    <property type="match status" value="1"/>
</dbReference>
<dbReference type="EMBL" id="BAAAZA010000031">
    <property type="protein sequence ID" value="GAA3893880.1"/>
    <property type="molecule type" value="Genomic_DNA"/>
</dbReference>
<dbReference type="InterPro" id="IPR036527">
    <property type="entry name" value="SCP2_sterol-bd_dom_sf"/>
</dbReference>
<dbReference type="Proteomes" id="UP001501563">
    <property type="component" value="Unassembled WGS sequence"/>
</dbReference>
<reference evidence="2" key="1">
    <citation type="journal article" date="2019" name="Int. J. Syst. Evol. Microbiol.">
        <title>The Global Catalogue of Microorganisms (GCM) 10K type strain sequencing project: providing services to taxonomists for standard genome sequencing and annotation.</title>
        <authorList>
            <consortium name="The Broad Institute Genomics Platform"/>
            <consortium name="The Broad Institute Genome Sequencing Center for Infectious Disease"/>
            <person name="Wu L."/>
            <person name="Ma J."/>
        </authorList>
    </citation>
    <scope>NUCLEOTIDE SEQUENCE [LARGE SCALE GENOMIC DNA]</scope>
    <source>
        <strain evidence="2">JCM 16578</strain>
    </source>
</reference>
<keyword evidence="2" id="KW-1185">Reference proteome</keyword>
<name>A0ABP7L2I7_9ACTN</name>
<organism evidence="1 2">
    <name type="scientific">Streptomyces lannensis</name>
    <dbReference type="NCBI Taxonomy" id="766498"/>
    <lineage>
        <taxon>Bacteria</taxon>
        <taxon>Bacillati</taxon>
        <taxon>Actinomycetota</taxon>
        <taxon>Actinomycetes</taxon>
        <taxon>Kitasatosporales</taxon>
        <taxon>Streptomycetaceae</taxon>
        <taxon>Streptomyces</taxon>
    </lineage>
</organism>
<protein>
    <recommendedName>
        <fullName evidence="3">SCP2 domain-containing protein</fullName>
    </recommendedName>
</protein>
<evidence type="ECO:0000313" key="2">
    <source>
        <dbReference type="Proteomes" id="UP001501563"/>
    </source>
</evidence>
<evidence type="ECO:0000313" key="1">
    <source>
        <dbReference type="EMBL" id="GAA3893880.1"/>
    </source>
</evidence>
<sequence length="145" mass="16434">MGMTSPTTSDAVGEFRRLSNGDPELQAHGKYYSCSFLLDMEHHRFLVRMHKGTVEELVTDPEPLSSYDFAIRADAETWHGFCQEVPPPMCHGIWAATFRRGMRLEGDLLVLMQNLRCVTRQLELLRITGPLGGAGRDTARRDARR</sequence>
<comment type="caution">
    <text evidence="1">The sequence shown here is derived from an EMBL/GenBank/DDBJ whole genome shotgun (WGS) entry which is preliminary data.</text>
</comment>
<evidence type="ECO:0008006" key="3">
    <source>
        <dbReference type="Google" id="ProtNLM"/>
    </source>
</evidence>
<accession>A0ABP7L2I7</accession>
<proteinExistence type="predicted"/>
<gene>
    <name evidence="1" type="ORF">GCM10022207_72250</name>
</gene>